<evidence type="ECO:0000259" key="8">
    <source>
        <dbReference type="PROSITE" id="PS50109"/>
    </source>
</evidence>
<keyword evidence="6" id="KW-0145">Chemotaxis</keyword>
<keyword evidence="4" id="KW-0808">Transferase</keyword>
<dbReference type="Pfam" id="PF02518">
    <property type="entry name" value="HATPase_c"/>
    <property type="match status" value="1"/>
</dbReference>
<dbReference type="SMART" id="SM00387">
    <property type="entry name" value="HATPase_c"/>
    <property type="match status" value="1"/>
</dbReference>
<dbReference type="OrthoDB" id="9816309at2"/>
<dbReference type="GO" id="GO:0000156">
    <property type="term" value="F:phosphorelay response regulator activity"/>
    <property type="evidence" value="ECO:0007669"/>
    <property type="project" value="InterPro"/>
</dbReference>
<dbReference type="SMART" id="SM00138">
    <property type="entry name" value="MeTrc"/>
    <property type="match status" value="1"/>
</dbReference>
<evidence type="ECO:0000259" key="12">
    <source>
        <dbReference type="PROSITE" id="PS50123"/>
    </source>
</evidence>
<dbReference type="PROSITE" id="PS50123">
    <property type="entry name" value="CHER"/>
    <property type="match status" value="1"/>
</dbReference>
<name>A0A5C4N6D3_9RHOB</name>
<feature type="domain" description="CheR-type methyltransferase" evidence="12">
    <location>
        <begin position="266"/>
        <end position="526"/>
    </location>
</feature>
<dbReference type="InterPro" id="IPR000700">
    <property type="entry name" value="PAS-assoc_C"/>
</dbReference>
<dbReference type="GO" id="GO:0008984">
    <property type="term" value="F:protein-glutamate methylesterase activity"/>
    <property type="evidence" value="ECO:0007669"/>
    <property type="project" value="InterPro"/>
</dbReference>
<dbReference type="GO" id="GO:0006935">
    <property type="term" value="P:chemotaxis"/>
    <property type="evidence" value="ECO:0007669"/>
    <property type="project" value="UniProtKB-UniRule"/>
</dbReference>
<feature type="domain" description="PAC" evidence="10">
    <location>
        <begin position="1202"/>
        <end position="1255"/>
    </location>
</feature>
<feature type="domain" description="PAC" evidence="10">
    <location>
        <begin position="1460"/>
        <end position="1512"/>
    </location>
</feature>
<feature type="domain" description="PAS" evidence="9">
    <location>
        <begin position="876"/>
        <end position="922"/>
    </location>
</feature>
<dbReference type="InterPro" id="IPR003594">
    <property type="entry name" value="HATPase_dom"/>
</dbReference>
<dbReference type="EMBL" id="VDFU01000002">
    <property type="protein sequence ID" value="TNC52514.1"/>
    <property type="molecule type" value="Genomic_DNA"/>
</dbReference>
<dbReference type="Gene3D" id="3.40.50.150">
    <property type="entry name" value="Vaccinia Virus protein VP39"/>
    <property type="match status" value="1"/>
</dbReference>
<dbReference type="InterPro" id="IPR029063">
    <property type="entry name" value="SAM-dependent_MTases_sf"/>
</dbReference>
<sequence>MGAASAGTPPRAGRVVGGPGACGGSANAVQSGACRAKGRVMNLSAHQLPGVSASEVSRHLVVGIGASAGGLAALRTLFAGLPARSGAAFVLGQHTVAGEDGLLPDALQPLLAMPVQMATDGAVAEPDRLHVVPAGHVARLKEGRFVLRPVRTPEERRTVIDRLFRSLAEDAGSCAVSVVLSGLGSDGALGLEAIAAAGGLAMAQQPDTATQPEMPGHAAATGMCDHVLPPEDLARTLMAYAAHVHRLPSGADGVARHREVHAALPQVCDLLRRATGNDFRHYKSTTLVRRIERRMQVLQIAGIADYLDRLEDDGEVRTLFRELLIGVTAFFRDVDAFDALAAKVLAPLLTGRAQADELRIWVPGCATGEEAYSIAMLVCEALEGLASPPRVQVFATDIDERALATARRGSYPQGIAAQMSPERLARFFVRKGRRYQVSADLREMCVFTAHNLISDPPFSRLDLISCRNLLIYLGPHLQKKLFPVFHYALKPGGYLFLGSSESLAGQGELFRAVEARSRLAQRKEVRSPLGDLRDFGGSGMPGFRGPDQMAEPDLGAIAQRILLAEFAPRYAIVSDQGQVVHLSEGVDKYLQPPVGSFSGTVTRMARRGLSAGLRSALGQAVQRRRMVVHELPSVQTSEGPARLRLTVQPMPELGHGEGLYMVVFEDLGDPASRAQGEAGPGRPDAEALIETLERELARAREEVERAAQDQEAANEELKSSNEELLSMNEELQSANEELESSKEDVQAANRQLEQANADLENLLRSTQIATVFLDREGLVRSFTPAAVEIYNLRPTDAGRSLDELRSRLPDLPDLPPFSEVAAQSEPLEHLARHADGRWFLRRVLPYRGGEGCADGVLVTFVDISIQKRAEEDRERATALLSAVGETTPDLIFVKDRQGRLLYANPATLRVIGRPAEEVLGRSERDYHAAPAESEAIAAADAEVIAAGETRVIEERFTSPDGGTRIFRSTKSPMRDETGVVTGLIGVSTDVTQSKKAEEALRAALEFNRRILDSSGDCISVLSLEGRLESMSSGGLSAMEVDDFAAIRGASWPDSWQGEAQGGALLALDEARQGRTGRFRGASPTHKGTPRYWDVVVTPILGADGLPEKLLAIARDVSEEHLAEDRLRDSEARYRALVEVSPQIVWFSDARGSITYVNPQWTDFSGLSLSDTMGQGWLRAIDPEHRERVARAFAEAVASKGDYEVEIPFRRAADGAIRWHLARGLALRDQGGRVARWVGVAVDIHERHATEERLRETSRQLDAVLNNTTMAVFLMDDHQHCTFANAAAEALTGYRFEEMKGRPLHDVVHHTRPDGTHYPLEDCPIDRAFPENHHTQGEEVFVHRDGSFYPVGFTASPIQDGDGRTVGTVIEARGIAADIAARTALAESEAKFRTMANAMPQMVWSALPDGYHDFYNDRWYEFTGTPPGSTDGEGWSDMFHPDDREEAWSRWRQSLLTGELYEVEYRLRHRSGAYRWVLGRALPVRNEAGAIVRWMGTCTDIEDRKRTEAELAEALAAKEVLLHEVNHRVKNSLQLVTSLLMLQAGQAKDVQLRQALLEARGRLSVVASMHQRLYSTSQHDRVDFGEYLRDMAAETLRSLGSDDRVTLRAEVEADVVVPLQQAVPLALVVSELVTNTVKYAFAGREKGCLLVALCRTANGARIEVADDGVGLPEGFDPARSVGLGMKIVTALVRQVRGTLEVASHGPGATFVINVPFSA</sequence>
<dbReference type="Gene3D" id="1.10.155.10">
    <property type="entry name" value="Chemotaxis receptor methyltransferase CheR, N-terminal domain"/>
    <property type="match status" value="1"/>
</dbReference>
<dbReference type="PROSITE" id="PS50112">
    <property type="entry name" value="PAS"/>
    <property type="match status" value="4"/>
</dbReference>
<keyword evidence="6" id="KW-0378">Hydrolase</keyword>
<dbReference type="GO" id="GO:0032259">
    <property type="term" value="P:methylation"/>
    <property type="evidence" value="ECO:0007669"/>
    <property type="project" value="UniProtKB-KW"/>
</dbReference>
<evidence type="ECO:0000256" key="7">
    <source>
        <dbReference type="SAM" id="MobiDB-lite"/>
    </source>
</evidence>
<dbReference type="Pfam" id="PF01739">
    <property type="entry name" value="CheR"/>
    <property type="match status" value="1"/>
</dbReference>
<dbReference type="Pfam" id="PF08448">
    <property type="entry name" value="PAS_4"/>
    <property type="match status" value="2"/>
</dbReference>
<dbReference type="GO" id="GO:0006355">
    <property type="term" value="P:regulation of DNA-templated transcription"/>
    <property type="evidence" value="ECO:0007669"/>
    <property type="project" value="InterPro"/>
</dbReference>
<dbReference type="Pfam" id="PF03705">
    <property type="entry name" value="CheR_N"/>
    <property type="match status" value="1"/>
</dbReference>
<feature type="domain" description="PAC" evidence="10">
    <location>
        <begin position="1074"/>
        <end position="1128"/>
    </location>
</feature>
<evidence type="ECO:0000256" key="4">
    <source>
        <dbReference type="ARBA" id="ARBA00022679"/>
    </source>
</evidence>
<dbReference type="PROSITE" id="PS50122">
    <property type="entry name" value="CHEB"/>
    <property type="match status" value="1"/>
</dbReference>
<dbReference type="NCBIfam" id="TIGR00229">
    <property type="entry name" value="sensory_box"/>
    <property type="match status" value="4"/>
</dbReference>
<protein>
    <recommendedName>
        <fullName evidence="2">protein-glutamate O-methyltransferase</fullName>
        <ecNumber evidence="2">2.1.1.80</ecNumber>
    </recommendedName>
</protein>
<feature type="domain" description="PAC" evidence="10">
    <location>
        <begin position="950"/>
        <end position="1002"/>
    </location>
</feature>
<gene>
    <name evidence="13" type="ORF">FHG66_03005</name>
</gene>
<dbReference type="InterPro" id="IPR000014">
    <property type="entry name" value="PAS"/>
</dbReference>
<dbReference type="PROSITE" id="PS50109">
    <property type="entry name" value="HIS_KIN"/>
    <property type="match status" value="1"/>
</dbReference>
<evidence type="ECO:0000256" key="2">
    <source>
        <dbReference type="ARBA" id="ARBA00012534"/>
    </source>
</evidence>
<comment type="caution">
    <text evidence="13">The sequence shown here is derived from an EMBL/GenBank/DDBJ whole genome shotgun (WGS) entry which is preliminary data.</text>
</comment>
<dbReference type="CDD" id="cd02440">
    <property type="entry name" value="AdoMet_MTases"/>
    <property type="match status" value="1"/>
</dbReference>
<dbReference type="Gene3D" id="3.30.450.20">
    <property type="entry name" value="PAS domain"/>
    <property type="match status" value="6"/>
</dbReference>
<dbReference type="PANTHER" id="PTHR24422">
    <property type="entry name" value="CHEMOTAXIS PROTEIN METHYLTRANSFERASE"/>
    <property type="match status" value="1"/>
</dbReference>
<dbReference type="SUPFAM" id="SSF52738">
    <property type="entry name" value="Methylesterase CheB, C-terminal domain"/>
    <property type="match status" value="1"/>
</dbReference>
<feature type="active site" evidence="6">
    <location>
        <position position="186"/>
    </location>
</feature>
<dbReference type="SMART" id="SM00086">
    <property type="entry name" value="PAC"/>
    <property type="match status" value="6"/>
</dbReference>
<reference evidence="13 14" key="1">
    <citation type="submission" date="2019-06" db="EMBL/GenBank/DDBJ databases">
        <title>YIM 131921 draft genome.</title>
        <authorList>
            <person name="Jiang L."/>
        </authorList>
    </citation>
    <scope>NUCLEOTIDE SEQUENCE [LARGE SCALE GENOMIC DNA]</scope>
    <source>
        <strain evidence="13 14">YIM 131921</strain>
    </source>
</reference>
<dbReference type="InterPro" id="IPR050903">
    <property type="entry name" value="Bact_Chemotaxis_MeTrfase"/>
</dbReference>
<dbReference type="PROSITE" id="PS50113">
    <property type="entry name" value="PAC"/>
    <property type="match status" value="6"/>
</dbReference>
<evidence type="ECO:0000256" key="5">
    <source>
        <dbReference type="ARBA" id="ARBA00022691"/>
    </source>
</evidence>
<dbReference type="Gene3D" id="3.40.50.180">
    <property type="entry name" value="Methylesterase CheB, C-terminal domain"/>
    <property type="match status" value="1"/>
</dbReference>
<evidence type="ECO:0000256" key="3">
    <source>
        <dbReference type="ARBA" id="ARBA00022603"/>
    </source>
</evidence>
<dbReference type="InterPro" id="IPR000780">
    <property type="entry name" value="CheR_MeTrfase"/>
</dbReference>
<dbReference type="Proteomes" id="UP000305887">
    <property type="component" value="Unassembled WGS sequence"/>
</dbReference>
<dbReference type="GO" id="GO:0008983">
    <property type="term" value="F:protein-glutamate O-methyltransferase activity"/>
    <property type="evidence" value="ECO:0007669"/>
    <property type="project" value="UniProtKB-EC"/>
</dbReference>
<dbReference type="InterPro" id="IPR022642">
    <property type="entry name" value="CheR_C"/>
</dbReference>
<dbReference type="InterPro" id="IPR013656">
    <property type="entry name" value="PAS_4"/>
</dbReference>
<dbReference type="InterPro" id="IPR035965">
    <property type="entry name" value="PAS-like_dom_sf"/>
</dbReference>
<dbReference type="InterPro" id="IPR035909">
    <property type="entry name" value="CheB_C"/>
</dbReference>
<keyword evidence="5" id="KW-0949">S-adenosyl-L-methionine</keyword>
<feature type="active site" evidence="6">
    <location>
        <position position="94"/>
    </location>
</feature>
<feature type="domain" description="Histidine kinase" evidence="8">
    <location>
        <begin position="1523"/>
        <end position="1717"/>
    </location>
</feature>
<feature type="domain" description="CheB-type methylesterase" evidence="11">
    <location>
        <begin position="55"/>
        <end position="244"/>
    </location>
</feature>
<dbReference type="SUPFAM" id="SSF55785">
    <property type="entry name" value="PYP-like sensor domain (PAS domain)"/>
    <property type="match status" value="6"/>
</dbReference>
<dbReference type="PANTHER" id="PTHR24422:SF27">
    <property type="entry name" value="PROTEIN-GLUTAMATE O-METHYLTRANSFERASE"/>
    <property type="match status" value="1"/>
</dbReference>
<dbReference type="GO" id="GO:0005737">
    <property type="term" value="C:cytoplasm"/>
    <property type="evidence" value="ECO:0007669"/>
    <property type="project" value="InterPro"/>
</dbReference>
<dbReference type="InterPro" id="IPR001610">
    <property type="entry name" value="PAC"/>
</dbReference>
<dbReference type="InterPro" id="IPR013655">
    <property type="entry name" value="PAS_fold_3"/>
</dbReference>
<dbReference type="Pfam" id="PF08447">
    <property type="entry name" value="PAS_3"/>
    <property type="match status" value="2"/>
</dbReference>
<feature type="region of interest" description="Disordered" evidence="7">
    <location>
        <begin position="700"/>
        <end position="721"/>
    </location>
</feature>
<feature type="active site" evidence="6">
    <location>
        <position position="67"/>
    </location>
</feature>
<dbReference type="InterPro" id="IPR011495">
    <property type="entry name" value="Sig_transdc_His_kin_sub2_dim/P"/>
</dbReference>
<dbReference type="CDD" id="cd00130">
    <property type="entry name" value="PAS"/>
    <property type="match status" value="5"/>
</dbReference>
<dbReference type="SUPFAM" id="SSF53335">
    <property type="entry name" value="S-adenosyl-L-methionine-dependent methyltransferases"/>
    <property type="match status" value="1"/>
</dbReference>
<evidence type="ECO:0000256" key="6">
    <source>
        <dbReference type="PROSITE-ProRule" id="PRU00050"/>
    </source>
</evidence>
<evidence type="ECO:0000313" key="13">
    <source>
        <dbReference type="EMBL" id="TNC52514.1"/>
    </source>
</evidence>
<dbReference type="InterPro" id="IPR013767">
    <property type="entry name" value="PAS_fold"/>
</dbReference>
<dbReference type="Pfam" id="PF01339">
    <property type="entry name" value="CheB_methylest"/>
    <property type="match status" value="1"/>
</dbReference>
<dbReference type="InterPro" id="IPR000673">
    <property type="entry name" value="Sig_transdc_resp-reg_Me-estase"/>
</dbReference>
<dbReference type="EC" id="2.1.1.80" evidence="2"/>
<evidence type="ECO:0000259" key="9">
    <source>
        <dbReference type="PROSITE" id="PS50112"/>
    </source>
</evidence>
<evidence type="ECO:0000259" key="11">
    <source>
        <dbReference type="PROSITE" id="PS50122"/>
    </source>
</evidence>
<evidence type="ECO:0000313" key="14">
    <source>
        <dbReference type="Proteomes" id="UP000305887"/>
    </source>
</evidence>
<dbReference type="InterPro" id="IPR036804">
    <property type="entry name" value="CheR_N_sf"/>
</dbReference>
<feature type="domain" description="PAS" evidence="9">
    <location>
        <begin position="1387"/>
        <end position="1457"/>
    </location>
</feature>
<proteinExistence type="predicted"/>
<dbReference type="PRINTS" id="PR00996">
    <property type="entry name" value="CHERMTFRASE"/>
</dbReference>
<feature type="domain" description="PAS" evidence="9">
    <location>
        <begin position="1256"/>
        <end position="1308"/>
    </location>
</feature>
<dbReference type="SUPFAM" id="SSF55874">
    <property type="entry name" value="ATPase domain of HSP90 chaperone/DNA topoisomerase II/histidine kinase"/>
    <property type="match status" value="1"/>
</dbReference>
<dbReference type="FunFam" id="3.30.450.20:FF:000099">
    <property type="entry name" value="Sensory box sensor histidine kinase"/>
    <property type="match status" value="2"/>
</dbReference>
<organism evidence="13 14">
    <name type="scientific">Rubellimicrobium rubrum</name>
    <dbReference type="NCBI Taxonomy" id="2585369"/>
    <lineage>
        <taxon>Bacteria</taxon>
        <taxon>Pseudomonadati</taxon>
        <taxon>Pseudomonadota</taxon>
        <taxon>Alphaproteobacteria</taxon>
        <taxon>Rhodobacterales</taxon>
        <taxon>Roseobacteraceae</taxon>
        <taxon>Rubellimicrobium</taxon>
    </lineage>
</organism>
<feature type="domain" description="PAC" evidence="10">
    <location>
        <begin position="823"/>
        <end position="875"/>
    </location>
</feature>
<dbReference type="Gene3D" id="3.30.565.10">
    <property type="entry name" value="Histidine kinase-like ATPase, C-terminal domain"/>
    <property type="match status" value="1"/>
</dbReference>
<comment type="catalytic activity">
    <reaction evidence="1">
        <text>L-glutamyl-[protein] + S-adenosyl-L-methionine = [protein]-L-glutamate 5-O-methyl ester + S-adenosyl-L-homocysteine</text>
        <dbReference type="Rhea" id="RHEA:24452"/>
        <dbReference type="Rhea" id="RHEA-COMP:10208"/>
        <dbReference type="Rhea" id="RHEA-COMP:10311"/>
        <dbReference type="ChEBI" id="CHEBI:29973"/>
        <dbReference type="ChEBI" id="CHEBI:57856"/>
        <dbReference type="ChEBI" id="CHEBI:59789"/>
        <dbReference type="ChEBI" id="CHEBI:82795"/>
        <dbReference type="EC" id="2.1.1.80"/>
    </reaction>
</comment>
<dbReference type="InterPro" id="IPR036890">
    <property type="entry name" value="HATPase_C_sf"/>
</dbReference>
<dbReference type="Pfam" id="PF07568">
    <property type="entry name" value="HisKA_2"/>
    <property type="match status" value="1"/>
</dbReference>
<dbReference type="Pfam" id="PF13596">
    <property type="entry name" value="PAS_10"/>
    <property type="match status" value="1"/>
</dbReference>
<feature type="domain" description="PAC" evidence="10">
    <location>
        <begin position="1334"/>
        <end position="1386"/>
    </location>
</feature>
<dbReference type="Gene3D" id="1.10.287.620">
    <property type="entry name" value="Helix Hairpins"/>
    <property type="match status" value="1"/>
</dbReference>
<feature type="domain" description="PAS" evidence="9">
    <location>
        <begin position="1129"/>
        <end position="1199"/>
    </location>
</feature>
<dbReference type="Pfam" id="PF00989">
    <property type="entry name" value="PAS"/>
    <property type="match status" value="1"/>
</dbReference>
<dbReference type="InterPro" id="IPR022641">
    <property type="entry name" value="CheR_N"/>
</dbReference>
<keyword evidence="14" id="KW-1185">Reference proteome</keyword>
<dbReference type="SMART" id="SM00091">
    <property type="entry name" value="PAS"/>
    <property type="match status" value="6"/>
</dbReference>
<accession>A0A5C4N6D3</accession>
<keyword evidence="3" id="KW-0489">Methyltransferase</keyword>
<dbReference type="SUPFAM" id="SSF47757">
    <property type="entry name" value="Chemotaxis receptor methyltransferase CheR, N-terminal domain"/>
    <property type="match status" value="1"/>
</dbReference>
<evidence type="ECO:0000259" key="10">
    <source>
        <dbReference type="PROSITE" id="PS50113"/>
    </source>
</evidence>
<dbReference type="InterPro" id="IPR005467">
    <property type="entry name" value="His_kinase_dom"/>
</dbReference>
<dbReference type="CDD" id="cd16434">
    <property type="entry name" value="CheB-CheR_fusion"/>
    <property type="match status" value="1"/>
</dbReference>
<evidence type="ECO:0000256" key="1">
    <source>
        <dbReference type="ARBA" id="ARBA00001541"/>
    </source>
</evidence>